<dbReference type="RefSeq" id="WP_380227680.1">
    <property type="nucleotide sequence ID" value="NZ_JBHSOF010000034.1"/>
</dbReference>
<accession>A0ABW0X641</accession>
<protein>
    <submittedName>
        <fullName evidence="3">Serine hydrolase domain-containing protein</fullName>
        <ecNumber evidence="3">3.-.-.-</ecNumber>
    </submittedName>
</protein>
<evidence type="ECO:0000256" key="1">
    <source>
        <dbReference type="SAM" id="SignalP"/>
    </source>
</evidence>
<evidence type="ECO:0000259" key="2">
    <source>
        <dbReference type="Pfam" id="PF00144"/>
    </source>
</evidence>
<comment type="caution">
    <text evidence="3">The sequence shown here is derived from an EMBL/GenBank/DDBJ whole genome shotgun (WGS) entry which is preliminary data.</text>
</comment>
<name>A0ABW0X641_9ACTN</name>
<dbReference type="PANTHER" id="PTHR46825">
    <property type="entry name" value="D-ALANYL-D-ALANINE-CARBOXYPEPTIDASE/ENDOPEPTIDASE AMPH"/>
    <property type="match status" value="1"/>
</dbReference>
<dbReference type="InterPro" id="IPR001466">
    <property type="entry name" value="Beta-lactam-related"/>
</dbReference>
<feature type="signal peptide" evidence="1">
    <location>
        <begin position="1"/>
        <end position="29"/>
    </location>
</feature>
<evidence type="ECO:0000313" key="4">
    <source>
        <dbReference type="Proteomes" id="UP001595975"/>
    </source>
</evidence>
<dbReference type="GO" id="GO:0016787">
    <property type="term" value="F:hydrolase activity"/>
    <property type="evidence" value="ECO:0007669"/>
    <property type="project" value="UniProtKB-KW"/>
</dbReference>
<keyword evidence="4" id="KW-1185">Reference proteome</keyword>
<feature type="domain" description="Beta-lactamase-related" evidence="2">
    <location>
        <begin position="53"/>
        <end position="385"/>
    </location>
</feature>
<dbReference type="EC" id="3.-.-.-" evidence="3"/>
<dbReference type="Gene3D" id="3.40.710.10">
    <property type="entry name" value="DD-peptidase/beta-lactamase superfamily"/>
    <property type="match status" value="1"/>
</dbReference>
<dbReference type="EMBL" id="JBHSOF010000034">
    <property type="protein sequence ID" value="MFC5666007.1"/>
    <property type="molecule type" value="Genomic_DNA"/>
</dbReference>
<keyword evidence="3" id="KW-0378">Hydrolase</keyword>
<dbReference type="PANTHER" id="PTHR46825:SF7">
    <property type="entry name" value="D-ALANYL-D-ALANINE CARBOXYPEPTIDASE"/>
    <property type="match status" value="1"/>
</dbReference>
<dbReference type="SUPFAM" id="SSF56601">
    <property type="entry name" value="beta-lactamase/transpeptidase-like"/>
    <property type="match status" value="1"/>
</dbReference>
<dbReference type="InterPro" id="IPR012338">
    <property type="entry name" value="Beta-lactam/transpept-like"/>
</dbReference>
<dbReference type="InterPro" id="IPR050491">
    <property type="entry name" value="AmpC-like"/>
</dbReference>
<feature type="chain" id="PRO_5046950421" evidence="1">
    <location>
        <begin position="30"/>
        <end position="402"/>
    </location>
</feature>
<dbReference type="Proteomes" id="UP001595975">
    <property type="component" value="Unassembled WGS sequence"/>
</dbReference>
<organism evidence="3 4">
    <name type="scientific">Kitasatospora misakiensis</name>
    <dbReference type="NCBI Taxonomy" id="67330"/>
    <lineage>
        <taxon>Bacteria</taxon>
        <taxon>Bacillati</taxon>
        <taxon>Actinomycetota</taxon>
        <taxon>Actinomycetes</taxon>
        <taxon>Kitasatosporales</taxon>
        <taxon>Streptomycetaceae</taxon>
        <taxon>Kitasatospora</taxon>
    </lineage>
</organism>
<dbReference type="PROSITE" id="PS51318">
    <property type="entry name" value="TAT"/>
    <property type="match status" value="1"/>
</dbReference>
<proteinExistence type="predicted"/>
<gene>
    <name evidence="3" type="ORF">ACFP3U_23890</name>
</gene>
<reference evidence="4" key="1">
    <citation type="journal article" date="2019" name="Int. J. Syst. Evol. Microbiol.">
        <title>The Global Catalogue of Microorganisms (GCM) 10K type strain sequencing project: providing services to taxonomists for standard genome sequencing and annotation.</title>
        <authorList>
            <consortium name="The Broad Institute Genomics Platform"/>
            <consortium name="The Broad Institute Genome Sequencing Center for Infectious Disease"/>
            <person name="Wu L."/>
            <person name="Ma J."/>
        </authorList>
    </citation>
    <scope>NUCLEOTIDE SEQUENCE [LARGE SCALE GENOMIC DNA]</scope>
    <source>
        <strain evidence="4">CGMCC 4.1437</strain>
    </source>
</reference>
<sequence length="402" mass="41820">MTLRRRTVVTALGLTALVGALPATTPAAADGCPPVGDGGLQADVDAVAATGPVGVLAQVTTPHGTRTARAGTAVLGTALPVPWPSRARIGSTTKAFTATVALQLVGEGRLSLDDTVERWLPGLITGNGNDGRAITVRHLLQHTSGLYDYPEDAAGVPQLRTAEAFRTHRFRTYSAAELIAVALRHPPGFPPGTAFNYSTTGYQVISLIIEKATGESWERHVTRRILRPLGLRGTTAPGSDPLIHGPHPRGYRSFPDEPHPVDVTVCNQTLGGAGGALISTPAEVNSFLAALQRGDLLRPAEQAELHRSVATAGDVAEAWPGSRYGLGLMWTPSPHGGYWGHHGDTFGFHTRAATTPDGRRGFTLVWTGPGDEATEAAANTLAAHALTAEGGGGPEGGCGSRP</sequence>
<keyword evidence="1" id="KW-0732">Signal</keyword>
<dbReference type="Pfam" id="PF00144">
    <property type="entry name" value="Beta-lactamase"/>
    <property type="match status" value="1"/>
</dbReference>
<evidence type="ECO:0000313" key="3">
    <source>
        <dbReference type="EMBL" id="MFC5666007.1"/>
    </source>
</evidence>
<dbReference type="InterPro" id="IPR006311">
    <property type="entry name" value="TAT_signal"/>
</dbReference>